<evidence type="ECO:0000256" key="4">
    <source>
        <dbReference type="ARBA" id="ARBA00022842"/>
    </source>
</evidence>
<keyword evidence="7" id="KW-1185">Reference proteome</keyword>
<dbReference type="InterPro" id="IPR052919">
    <property type="entry name" value="TA_system_RNase"/>
</dbReference>
<dbReference type="PANTHER" id="PTHR36173:SF2">
    <property type="entry name" value="RIBONUCLEASE VAPC16"/>
    <property type="match status" value="1"/>
</dbReference>
<dbReference type="Proteomes" id="UP000011189">
    <property type="component" value="Unassembled WGS sequence"/>
</dbReference>
<feature type="domain" description="PIN" evidence="5">
    <location>
        <begin position="5"/>
        <end position="122"/>
    </location>
</feature>
<dbReference type="PANTHER" id="PTHR36173">
    <property type="entry name" value="RIBONUCLEASE VAPC16-RELATED"/>
    <property type="match status" value="1"/>
</dbReference>
<dbReference type="Pfam" id="PF01850">
    <property type="entry name" value="PIN"/>
    <property type="match status" value="1"/>
</dbReference>
<dbReference type="CDD" id="cd09872">
    <property type="entry name" value="PIN_Sll0205-like"/>
    <property type="match status" value="1"/>
</dbReference>
<dbReference type="InterPro" id="IPR002716">
    <property type="entry name" value="PIN_dom"/>
</dbReference>
<organism evidence="6 7">
    <name type="scientific">Arthrobacter nitrophenolicus</name>
    <dbReference type="NCBI Taxonomy" id="683150"/>
    <lineage>
        <taxon>Bacteria</taxon>
        <taxon>Bacillati</taxon>
        <taxon>Actinomycetota</taxon>
        <taxon>Actinomycetes</taxon>
        <taxon>Micrococcales</taxon>
        <taxon>Micrococcaceae</taxon>
        <taxon>Arthrobacter</taxon>
    </lineage>
</organism>
<dbReference type="Gene3D" id="3.40.50.1010">
    <property type="entry name" value="5'-nuclease"/>
    <property type="match status" value="1"/>
</dbReference>
<dbReference type="InterPro" id="IPR029060">
    <property type="entry name" value="PIN-like_dom_sf"/>
</dbReference>
<keyword evidence="2" id="KW-0479">Metal-binding</keyword>
<keyword evidence="3" id="KW-0378">Hydrolase</keyword>
<accession>L8TTG6</accession>
<evidence type="ECO:0000256" key="1">
    <source>
        <dbReference type="ARBA" id="ARBA00022722"/>
    </source>
</evidence>
<evidence type="ECO:0000256" key="3">
    <source>
        <dbReference type="ARBA" id="ARBA00022801"/>
    </source>
</evidence>
<evidence type="ECO:0000313" key="6">
    <source>
        <dbReference type="EMBL" id="ELT45006.1"/>
    </source>
</evidence>
<dbReference type="AlphaFoldDB" id="L8TTG6"/>
<dbReference type="PATRIC" id="fig|683150.5.peg.1674"/>
<name>L8TTG6_9MICC</name>
<dbReference type="InterPro" id="IPR041705">
    <property type="entry name" value="PIN_Sll0205"/>
</dbReference>
<comment type="caution">
    <text evidence="6">The sequence shown here is derived from an EMBL/GenBank/DDBJ whole genome shotgun (WGS) entry which is preliminary data.</text>
</comment>
<reference evidence="7" key="1">
    <citation type="journal article" date="2013" name="Genome Announc.">
        <title>Draft Genome Sequence of the 2-Chloro-4-Nitrophenol-Degrading Bacterium Arthrobacter sp. Strain SJCon.</title>
        <authorList>
            <person name="Vikram S."/>
            <person name="Kumar S."/>
            <person name="Vaidya B."/>
            <person name="Pinnaka A.K."/>
            <person name="Raghava G.P."/>
        </authorList>
    </citation>
    <scope>NUCLEOTIDE SEQUENCE [LARGE SCALE GENOMIC DNA]</scope>
    <source>
        <strain evidence="7">SJCon</strain>
    </source>
</reference>
<dbReference type="SUPFAM" id="SSF88723">
    <property type="entry name" value="PIN domain-like"/>
    <property type="match status" value="1"/>
</dbReference>
<dbReference type="GO" id="GO:0004518">
    <property type="term" value="F:nuclease activity"/>
    <property type="evidence" value="ECO:0007669"/>
    <property type="project" value="UniProtKB-KW"/>
</dbReference>
<dbReference type="GO" id="GO:0046872">
    <property type="term" value="F:metal ion binding"/>
    <property type="evidence" value="ECO:0007669"/>
    <property type="project" value="UniProtKB-KW"/>
</dbReference>
<protein>
    <submittedName>
        <fullName evidence="6">PilT protein domain-containing protein</fullName>
    </submittedName>
</protein>
<dbReference type="GO" id="GO:0016787">
    <property type="term" value="F:hydrolase activity"/>
    <property type="evidence" value="ECO:0007669"/>
    <property type="project" value="UniProtKB-KW"/>
</dbReference>
<dbReference type="EMBL" id="AOFD01000014">
    <property type="protein sequence ID" value="ELT45006.1"/>
    <property type="molecule type" value="Genomic_DNA"/>
</dbReference>
<keyword evidence="1" id="KW-0540">Nuclease</keyword>
<gene>
    <name evidence="6" type="ORF">G205_08378</name>
</gene>
<keyword evidence="4" id="KW-0460">Magnesium</keyword>
<evidence type="ECO:0000256" key="2">
    <source>
        <dbReference type="ARBA" id="ARBA00022723"/>
    </source>
</evidence>
<sequence>MLQLLLDTHVFLWALAEPKRLSIKAKNAITKLENQVFVSPVTAYELSYKHRQGRLPAGAAIVSSFGRQLSHLYAAEIGISADHALAAGQLDWDHKDPFDRMLAAQAMVEGFTLVTADENIQAYGPVAPCGDPRHRPPAA</sequence>
<proteinExistence type="predicted"/>
<evidence type="ECO:0000259" key="5">
    <source>
        <dbReference type="Pfam" id="PF01850"/>
    </source>
</evidence>
<evidence type="ECO:0000313" key="7">
    <source>
        <dbReference type="Proteomes" id="UP000011189"/>
    </source>
</evidence>
<dbReference type="RefSeq" id="WP_009357392.1">
    <property type="nucleotide sequence ID" value="NZ_AOFD01000014.1"/>
</dbReference>